<dbReference type="GO" id="GO:0016020">
    <property type="term" value="C:membrane"/>
    <property type="evidence" value="ECO:0007669"/>
    <property type="project" value="UniProtKB-SubCell"/>
</dbReference>
<evidence type="ECO:0000256" key="2">
    <source>
        <dbReference type="ARBA" id="ARBA00022692"/>
    </source>
</evidence>
<feature type="transmembrane region" description="Helical" evidence="6">
    <location>
        <begin position="388"/>
        <end position="405"/>
    </location>
</feature>
<dbReference type="EMBL" id="VIIS01000500">
    <property type="protein sequence ID" value="KAF0308273.1"/>
    <property type="molecule type" value="Genomic_DNA"/>
</dbReference>
<dbReference type="GO" id="GO:0022857">
    <property type="term" value="F:transmembrane transporter activity"/>
    <property type="evidence" value="ECO:0007669"/>
    <property type="project" value="InterPro"/>
</dbReference>
<feature type="compositionally biased region" description="Basic and acidic residues" evidence="5">
    <location>
        <begin position="518"/>
        <end position="537"/>
    </location>
</feature>
<dbReference type="CDD" id="cd17317">
    <property type="entry name" value="MFS_SLC22"/>
    <property type="match status" value="1"/>
</dbReference>
<evidence type="ECO:0000256" key="4">
    <source>
        <dbReference type="ARBA" id="ARBA00023136"/>
    </source>
</evidence>
<gene>
    <name evidence="8" type="primary">Orct_21</name>
    <name evidence="8" type="ORF">FJT64_020482</name>
</gene>
<keyword evidence="2 6" id="KW-0812">Transmembrane</keyword>
<feature type="transmembrane region" description="Helical" evidence="6">
    <location>
        <begin position="208"/>
        <end position="229"/>
    </location>
</feature>
<dbReference type="PROSITE" id="PS00216">
    <property type="entry name" value="SUGAR_TRANSPORT_1"/>
    <property type="match status" value="1"/>
</dbReference>
<feature type="transmembrane region" description="Helical" evidence="6">
    <location>
        <begin position="33"/>
        <end position="56"/>
    </location>
</feature>
<organism evidence="8 9">
    <name type="scientific">Amphibalanus amphitrite</name>
    <name type="common">Striped barnacle</name>
    <name type="synonym">Balanus amphitrite</name>
    <dbReference type="NCBI Taxonomy" id="1232801"/>
    <lineage>
        <taxon>Eukaryota</taxon>
        <taxon>Metazoa</taxon>
        <taxon>Ecdysozoa</taxon>
        <taxon>Arthropoda</taxon>
        <taxon>Crustacea</taxon>
        <taxon>Multicrustacea</taxon>
        <taxon>Cirripedia</taxon>
        <taxon>Thoracica</taxon>
        <taxon>Thoracicalcarea</taxon>
        <taxon>Balanomorpha</taxon>
        <taxon>Balanoidea</taxon>
        <taxon>Balanidae</taxon>
        <taxon>Amphibalaninae</taxon>
        <taxon>Amphibalanus</taxon>
    </lineage>
</organism>
<comment type="caution">
    <text evidence="8">The sequence shown here is derived from an EMBL/GenBank/DDBJ whole genome shotgun (WGS) entry which is preliminary data.</text>
</comment>
<dbReference type="InterPro" id="IPR036259">
    <property type="entry name" value="MFS_trans_sf"/>
</dbReference>
<dbReference type="SUPFAM" id="SSF103473">
    <property type="entry name" value="MFS general substrate transporter"/>
    <property type="match status" value="1"/>
</dbReference>
<evidence type="ECO:0000313" key="8">
    <source>
        <dbReference type="EMBL" id="KAF0308273.1"/>
    </source>
</evidence>
<dbReference type="PROSITE" id="PS50850">
    <property type="entry name" value="MFS"/>
    <property type="match status" value="1"/>
</dbReference>
<keyword evidence="3 6" id="KW-1133">Transmembrane helix</keyword>
<feature type="domain" description="Major facilitator superfamily (MFS) profile" evidence="7">
    <location>
        <begin position="33"/>
        <end position="500"/>
    </location>
</feature>
<dbReference type="OrthoDB" id="3936150at2759"/>
<dbReference type="Gene3D" id="1.20.1250.20">
    <property type="entry name" value="MFS general substrate transporter like domains"/>
    <property type="match status" value="1"/>
</dbReference>
<comment type="subcellular location">
    <subcellularLocation>
        <location evidence="1">Membrane</location>
        <topology evidence="1">Multi-pass membrane protein</topology>
    </subcellularLocation>
</comment>
<feature type="region of interest" description="Disordered" evidence="5">
    <location>
        <begin position="518"/>
        <end position="548"/>
    </location>
</feature>
<reference evidence="8 9" key="1">
    <citation type="submission" date="2019-07" db="EMBL/GenBank/DDBJ databases">
        <title>Draft genome assembly of a fouling barnacle, Amphibalanus amphitrite (Darwin, 1854): The first reference genome for Thecostraca.</title>
        <authorList>
            <person name="Kim W."/>
        </authorList>
    </citation>
    <scope>NUCLEOTIDE SEQUENCE [LARGE SCALE GENOMIC DNA]</scope>
    <source>
        <strain evidence="8">SNU_AA5</strain>
        <tissue evidence="8">Soma without cirri and trophi</tissue>
    </source>
</reference>
<dbReference type="AlphaFoldDB" id="A0A6A4WQF6"/>
<feature type="transmembrane region" description="Helical" evidence="6">
    <location>
        <begin position="331"/>
        <end position="348"/>
    </location>
</feature>
<dbReference type="InterPro" id="IPR005829">
    <property type="entry name" value="Sugar_transporter_CS"/>
</dbReference>
<evidence type="ECO:0000259" key="7">
    <source>
        <dbReference type="PROSITE" id="PS50850"/>
    </source>
</evidence>
<keyword evidence="9" id="KW-1185">Reference proteome</keyword>
<dbReference type="Proteomes" id="UP000440578">
    <property type="component" value="Unassembled WGS sequence"/>
</dbReference>
<evidence type="ECO:0000256" key="6">
    <source>
        <dbReference type="SAM" id="Phobius"/>
    </source>
</evidence>
<feature type="transmembrane region" description="Helical" evidence="6">
    <location>
        <begin position="174"/>
        <end position="196"/>
    </location>
</feature>
<evidence type="ECO:0000313" key="9">
    <source>
        <dbReference type="Proteomes" id="UP000440578"/>
    </source>
</evidence>
<keyword evidence="4 6" id="KW-0472">Membrane</keyword>
<proteinExistence type="predicted"/>
<name>A0A6A4WQF6_AMPAM</name>
<dbReference type="InterPro" id="IPR020846">
    <property type="entry name" value="MFS_dom"/>
</dbReference>
<dbReference type="Pfam" id="PF00083">
    <property type="entry name" value="Sugar_tr"/>
    <property type="match status" value="1"/>
</dbReference>
<feature type="transmembrane region" description="Helical" evidence="6">
    <location>
        <begin position="150"/>
        <end position="168"/>
    </location>
</feature>
<sequence length="548" mass="59616">MPGNENSGPSTSEKEIHFEDVLSLAGGTGRWQLLLIGWMSLFCLSVGCNSFSMIFMGETPDYLCADGQPKNATYASLLEAAAERCRAPDGQPCRRWLYDTNFTGSSVVTQWDLVCERRPLLSTAQSVLQFGGLFGSVAAAALGDRLGRRAVTLGMLTTYIAGTFLSAIPVSYELFLAARFVLGFGWMGNISSSFVLIMELTGLRWRAWAGQVATLLTAVGQMVLAGVAYKINVWWQLQLILSSPVLVFILSFWLVPESPRWLILRGRDDDALKVLATTARVNGRELPDEAKLHRMLKEVRRSELAAEEAAAGGGLCADTAKLWSSRRLRRWMFATCACWTAVGGGYFGLSFDVTQLSQSPHLACTLSGLVEVPAYFLAPLLDRFGRRPVSCVAFLLSGVSMLLVLTGTDPALWLVTGLVGKFFVTSIYVMLFVYTPEYVPTSVRTVGFGIANVCSRIGAMTAPYVVDLTHDIHRAAPSVVFGSGCLLASLAVLLLPETAGRPLPETVAEVEAGVLDERVDKKDRTTDKTEEADRPGDQRGAVNESYID</sequence>
<feature type="transmembrane region" description="Helical" evidence="6">
    <location>
        <begin position="235"/>
        <end position="255"/>
    </location>
</feature>
<evidence type="ECO:0000256" key="5">
    <source>
        <dbReference type="SAM" id="MobiDB-lite"/>
    </source>
</evidence>
<evidence type="ECO:0000256" key="1">
    <source>
        <dbReference type="ARBA" id="ARBA00004141"/>
    </source>
</evidence>
<feature type="transmembrane region" description="Helical" evidence="6">
    <location>
        <begin position="360"/>
        <end position="381"/>
    </location>
</feature>
<dbReference type="InterPro" id="IPR005828">
    <property type="entry name" value="MFS_sugar_transport-like"/>
</dbReference>
<dbReference type="PANTHER" id="PTHR24064">
    <property type="entry name" value="SOLUTE CARRIER FAMILY 22 MEMBER"/>
    <property type="match status" value="1"/>
</dbReference>
<protein>
    <submittedName>
        <fullName evidence="8">Organic cation transporter protein</fullName>
    </submittedName>
</protein>
<accession>A0A6A4WQF6</accession>
<evidence type="ECO:0000256" key="3">
    <source>
        <dbReference type="ARBA" id="ARBA00022989"/>
    </source>
</evidence>
<feature type="transmembrane region" description="Helical" evidence="6">
    <location>
        <begin position="411"/>
        <end position="434"/>
    </location>
</feature>